<reference evidence="2 3" key="1">
    <citation type="submission" date="2019-11" db="EMBL/GenBank/DDBJ databases">
        <title>Whole genome sequence of Oryza granulata.</title>
        <authorList>
            <person name="Li W."/>
        </authorList>
    </citation>
    <scope>NUCLEOTIDE SEQUENCE [LARGE SCALE GENOMIC DNA]</scope>
    <source>
        <strain evidence="3">cv. Menghai</strain>
        <tissue evidence="2">Leaf</tissue>
    </source>
</reference>
<name>A0A6G1ES52_9ORYZ</name>
<evidence type="ECO:0000313" key="2">
    <source>
        <dbReference type="EMBL" id="KAF0927460.1"/>
    </source>
</evidence>
<evidence type="ECO:0000256" key="1">
    <source>
        <dbReference type="SAM" id="MobiDB-lite"/>
    </source>
</evidence>
<feature type="compositionally biased region" description="Pro residues" evidence="1">
    <location>
        <begin position="22"/>
        <end position="34"/>
    </location>
</feature>
<feature type="region of interest" description="Disordered" evidence="1">
    <location>
        <begin position="1"/>
        <end position="74"/>
    </location>
</feature>
<protein>
    <submittedName>
        <fullName evidence="2">Uncharacterized protein</fullName>
    </submittedName>
</protein>
<evidence type="ECO:0000313" key="3">
    <source>
        <dbReference type="Proteomes" id="UP000479710"/>
    </source>
</evidence>
<accession>A0A6G1ES52</accession>
<dbReference type="EMBL" id="SPHZ02000003">
    <property type="protein sequence ID" value="KAF0927460.1"/>
    <property type="molecule type" value="Genomic_DNA"/>
</dbReference>
<sequence length="103" mass="10827">MAAALALTGAGDPRYARQPTPLLAPKPRPRPSPLPLLAGGRRRRCLPEVADADAEPPHPRGRGGGAGPHRSRRSALRPPTTIFCILPFLLPRGVAAALVFASD</sequence>
<proteinExistence type="predicted"/>
<gene>
    <name evidence="2" type="ORF">E2562_033539</name>
</gene>
<comment type="caution">
    <text evidence="2">The sequence shown here is derived from an EMBL/GenBank/DDBJ whole genome shotgun (WGS) entry which is preliminary data.</text>
</comment>
<dbReference type="AlphaFoldDB" id="A0A6G1ES52"/>
<dbReference type="Proteomes" id="UP000479710">
    <property type="component" value="Unassembled WGS sequence"/>
</dbReference>
<organism evidence="2 3">
    <name type="scientific">Oryza meyeriana var. granulata</name>
    <dbReference type="NCBI Taxonomy" id="110450"/>
    <lineage>
        <taxon>Eukaryota</taxon>
        <taxon>Viridiplantae</taxon>
        <taxon>Streptophyta</taxon>
        <taxon>Embryophyta</taxon>
        <taxon>Tracheophyta</taxon>
        <taxon>Spermatophyta</taxon>
        <taxon>Magnoliopsida</taxon>
        <taxon>Liliopsida</taxon>
        <taxon>Poales</taxon>
        <taxon>Poaceae</taxon>
        <taxon>BOP clade</taxon>
        <taxon>Oryzoideae</taxon>
        <taxon>Oryzeae</taxon>
        <taxon>Oryzinae</taxon>
        <taxon>Oryza</taxon>
        <taxon>Oryza meyeriana</taxon>
    </lineage>
</organism>
<keyword evidence="3" id="KW-1185">Reference proteome</keyword>